<comment type="pathway">
    <text evidence="2">Cell wall biogenesis; peptidoglycan biosynthesis.</text>
</comment>
<dbReference type="PANTHER" id="PTHR30627:SF25">
    <property type="entry name" value="PENICILLIN-BINDING PROTEIN 3"/>
    <property type="match status" value="1"/>
</dbReference>
<dbReference type="Gene3D" id="3.40.710.10">
    <property type="entry name" value="DD-peptidase/beta-lactamase superfamily"/>
    <property type="match status" value="1"/>
</dbReference>
<dbReference type="GO" id="GO:0071972">
    <property type="term" value="F:peptidoglycan L,D-transpeptidase activity"/>
    <property type="evidence" value="ECO:0007669"/>
    <property type="project" value="TreeGrafter"/>
</dbReference>
<proteinExistence type="inferred from homology"/>
<dbReference type="EC" id="3.4.16.4" evidence="4"/>
<dbReference type="GO" id="GO:0008658">
    <property type="term" value="F:penicillin binding"/>
    <property type="evidence" value="ECO:0007669"/>
    <property type="project" value="InterPro"/>
</dbReference>
<evidence type="ECO:0000313" key="11">
    <source>
        <dbReference type="Proteomes" id="UP000323317"/>
    </source>
</evidence>
<dbReference type="UniPathway" id="UPA00219"/>
<comment type="subcellular location">
    <subcellularLocation>
        <location evidence="1">Membrane</location>
    </subcellularLocation>
</comment>
<evidence type="ECO:0000259" key="8">
    <source>
        <dbReference type="Pfam" id="PF03717"/>
    </source>
</evidence>
<dbReference type="InterPro" id="IPR050515">
    <property type="entry name" value="Beta-lactam/transpept"/>
</dbReference>
<organism evidence="10 11">
    <name type="scientific">Rossellomorea vietnamensis</name>
    <dbReference type="NCBI Taxonomy" id="218284"/>
    <lineage>
        <taxon>Bacteria</taxon>
        <taxon>Bacillati</taxon>
        <taxon>Bacillota</taxon>
        <taxon>Bacilli</taxon>
        <taxon>Bacillales</taxon>
        <taxon>Bacillaceae</taxon>
        <taxon>Rossellomorea</taxon>
    </lineage>
</organism>
<feature type="domain" description="Penicillin-binding protein transpeptidase" evidence="7">
    <location>
        <begin position="359"/>
        <end position="667"/>
    </location>
</feature>
<gene>
    <name evidence="10" type="ORF">FZC79_10715</name>
</gene>
<dbReference type="SUPFAM" id="SSF54427">
    <property type="entry name" value="NTF2-like"/>
    <property type="match status" value="1"/>
</dbReference>
<dbReference type="Gene3D" id="3.10.450.100">
    <property type="entry name" value="NTF2-like, domain 1"/>
    <property type="match status" value="1"/>
</dbReference>
<dbReference type="GO" id="GO:0046677">
    <property type="term" value="P:response to antibiotic"/>
    <property type="evidence" value="ECO:0007669"/>
    <property type="project" value="InterPro"/>
</dbReference>
<evidence type="ECO:0000259" key="7">
    <source>
        <dbReference type="Pfam" id="PF00905"/>
    </source>
</evidence>
<evidence type="ECO:0000256" key="6">
    <source>
        <dbReference type="ARBA" id="ARBA00034000"/>
    </source>
</evidence>
<evidence type="ECO:0000256" key="4">
    <source>
        <dbReference type="ARBA" id="ARBA00012448"/>
    </source>
</evidence>
<dbReference type="Pfam" id="PF00905">
    <property type="entry name" value="Transpeptidase"/>
    <property type="match status" value="1"/>
</dbReference>
<dbReference type="InterPro" id="IPR001460">
    <property type="entry name" value="PCN-bd_Tpept"/>
</dbReference>
<reference evidence="10 11" key="1">
    <citation type="submission" date="2019-08" db="EMBL/GenBank/DDBJ databases">
        <title>Bacillus genomes from the desert of Cuatro Cienegas, Coahuila.</title>
        <authorList>
            <person name="Olmedo-Alvarez G."/>
        </authorList>
    </citation>
    <scope>NUCLEOTIDE SEQUENCE [LARGE SCALE GENOMIC DNA]</scope>
    <source>
        <strain evidence="10 11">CH40_1T</strain>
    </source>
</reference>
<sequence>MKGELLLKKLVFLSVLMSLVFIGGCQEKPQPDDRLDAYIELWNDQEYGKMYSGYLSESTKKTYSTENFTERYQKLYEDLEVNNLQVTYQKPEENQKWEDQESAKFPVLIKMTTLAGDIQYEKEVELIRESKDDQENWYLNWTPALILPNLEQNDKVRIQTVPANRGEIYDRNDMALAINGQAYEIGVVPAKFNEENARKTAELLDITPQYIEEQMNQSWVQPEHFVPLKKIPMSSRDLAVELTSIEGVFNQKVEAREYPYAEAAAHLIGYTGKITAEEYEELKGQGYSDQAVIGKRGLEELYEEKLKGRDGRVIYIEKENGAVIDVAASEVKHGEKITLTIDAEVQKKLYEQMKDEAGTSAAVNPNTGEVLSLVSVPSFDPNQFVLGISSKDYKALQDNPGNPLTNRIVNAYSPGSTMKGITAAIGLNSGKLDPSKTYTIEGEQWQKDKSWGGYKITRVFDNDTNVDLESALKYSDNIYFARAGLDMGAANFQQGLKNFGFGEDIPFEYPITPSQIANEGEISEEILLADSAYGQGQILMSVLHLANSYGAIINEGIMMKPLLLNGAEKEVWKNDLLSKENAELLKTDLRKVVTEGIAGKAAVEDKAIAGKTGTAEIKSEQGTTGTENGLFVSYDQNNPDFVLAMLLENVEDRGGSTHTVEVTKKFYESW</sequence>
<feature type="domain" description="Penicillin-binding protein dimerisation" evidence="8">
    <location>
        <begin position="161"/>
        <end position="325"/>
    </location>
</feature>
<dbReference type="InterPro" id="IPR007887">
    <property type="entry name" value="MecA_N"/>
</dbReference>
<dbReference type="PROSITE" id="PS51257">
    <property type="entry name" value="PROKAR_LIPOPROTEIN"/>
    <property type="match status" value="1"/>
</dbReference>
<dbReference type="InterPro" id="IPR032710">
    <property type="entry name" value="NTF2-like_dom_sf"/>
</dbReference>
<evidence type="ECO:0000256" key="3">
    <source>
        <dbReference type="ARBA" id="ARBA00007171"/>
    </source>
</evidence>
<evidence type="ECO:0000313" key="10">
    <source>
        <dbReference type="EMBL" id="TYR75229.1"/>
    </source>
</evidence>
<evidence type="ECO:0000256" key="2">
    <source>
        <dbReference type="ARBA" id="ARBA00004752"/>
    </source>
</evidence>
<dbReference type="GO" id="GO:0009002">
    <property type="term" value="F:serine-type D-Ala-D-Ala carboxypeptidase activity"/>
    <property type="evidence" value="ECO:0007669"/>
    <property type="project" value="UniProtKB-EC"/>
</dbReference>
<keyword evidence="5" id="KW-0472">Membrane</keyword>
<dbReference type="GO" id="GO:0005886">
    <property type="term" value="C:plasma membrane"/>
    <property type="evidence" value="ECO:0007669"/>
    <property type="project" value="TreeGrafter"/>
</dbReference>
<dbReference type="GO" id="GO:0071555">
    <property type="term" value="P:cell wall organization"/>
    <property type="evidence" value="ECO:0007669"/>
    <property type="project" value="TreeGrafter"/>
</dbReference>
<comment type="caution">
    <text evidence="10">The sequence shown here is derived from an EMBL/GenBank/DDBJ whole genome shotgun (WGS) entry which is preliminary data.</text>
</comment>
<dbReference type="SUPFAM" id="SSF56601">
    <property type="entry name" value="beta-lactamase/transpeptidase-like"/>
    <property type="match status" value="1"/>
</dbReference>
<dbReference type="Pfam" id="PF03717">
    <property type="entry name" value="PBP_dimer"/>
    <property type="match status" value="1"/>
</dbReference>
<dbReference type="Gene3D" id="3.30.1390.30">
    <property type="entry name" value="Penicillin-binding protein 2a, domain 3"/>
    <property type="match status" value="1"/>
</dbReference>
<dbReference type="PANTHER" id="PTHR30627">
    <property type="entry name" value="PEPTIDOGLYCAN D,D-TRANSPEPTIDASE"/>
    <property type="match status" value="1"/>
</dbReference>
<dbReference type="InterPro" id="IPR005311">
    <property type="entry name" value="PBP_dimer"/>
</dbReference>
<name>A0A5D4KEC5_9BACI</name>
<evidence type="ECO:0000256" key="5">
    <source>
        <dbReference type="ARBA" id="ARBA00023136"/>
    </source>
</evidence>
<dbReference type="InterPro" id="IPR036138">
    <property type="entry name" value="PBP_dimer_sf"/>
</dbReference>
<comment type="similarity">
    <text evidence="3">Belongs to the transpeptidase family.</text>
</comment>
<protein>
    <recommendedName>
        <fullName evidence="4">serine-type D-Ala-D-Ala carboxypeptidase</fullName>
        <ecNumber evidence="4">3.4.16.4</ecNumber>
    </recommendedName>
</protein>
<dbReference type="Pfam" id="PF05223">
    <property type="entry name" value="MecA_N"/>
    <property type="match status" value="1"/>
</dbReference>
<comment type="catalytic activity">
    <reaction evidence="6">
        <text>Preferential cleavage: (Ac)2-L-Lys-D-Ala-|-D-Ala. Also transpeptidation of peptidyl-alanyl moieties that are N-acyl substituents of D-alanine.</text>
        <dbReference type="EC" id="3.4.16.4"/>
    </reaction>
</comment>
<dbReference type="InterPro" id="IPR012338">
    <property type="entry name" value="Beta-lactam/transpept-like"/>
</dbReference>
<dbReference type="AlphaFoldDB" id="A0A5D4KEC5"/>
<dbReference type="GO" id="GO:0009252">
    <property type="term" value="P:peptidoglycan biosynthetic process"/>
    <property type="evidence" value="ECO:0007669"/>
    <property type="project" value="UniProtKB-UniPathway"/>
</dbReference>
<dbReference type="EMBL" id="VTEH01000007">
    <property type="protein sequence ID" value="TYR75229.1"/>
    <property type="molecule type" value="Genomic_DNA"/>
</dbReference>
<dbReference type="SUPFAM" id="SSF56519">
    <property type="entry name" value="Penicillin binding protein dimerisation domain"/>
    <property type="match status" value="1"/>
</dbReference>
<evidence type="ECO:0000259" key="9">
    <source>
        <dbReference type="Pfam" id="PF05223"/>
    </source>
</evidence>
<feature type="domain" description="NTF2-like N-terminal transpeptidase" evidence="9">
    <location>
        <begin position="31"/>
        <end position="154"/>
    </location>
</feature>
<dbReference type="Gene3D" id="3.90.1310.10">
    <property type="entry name" value="Penicillin-binding protein 2a (Domain 2)"/>
    <property type="match status" value="1"/>
</dbReference>
<evidence type="ECO:0000256" key="1">
    <source>
        <dbReference type="ARBA" id="ARBA00004370"/>
    </source>
</evidence>
<dbReference type="Proteomes" id="UP000323317">
    <property type="component" value="Unassembled WGS sequence"/>
</dbReference>
<accession>A0A5D4KEC5</accession>